<evidence type="ECO:0000256" key="2">
    <source>
        <dbReference type="ARBA" id="ARBA00023065"/>
    </source>
</evidence>
<dbReference type="AlphaFoldDB" id="A0A0D8XFI9"/>
<evidence type="ECO:0000313" key="6">
    <source>
        <dbReference type="Proteomes" id="UP000053766"/>
    </source>
</evidence>
<feature type="region of interest" description="Disordered" evidence="4">
    <location>
        <begin position="194"/>
        <end position="253"/>
    </location>
</feature>
<keyword evidence="3" id="KW-0868">Chloride</keyword>
<dbReference type="STRING" id="29172.A0A0D8XFI9"/>
<name>A0A0D8XFI9_DICVI</name>
<sequence>MIWSNPVWPGSSTISYRQNSMTNFRRKNVHSLFSLLSLKRAYVTKAGRLIGVISLKDLRAAVENLQSGMMPNSGEAMFANDKSSDNESDDVDYLHPQLEVLTRSNTCSDYNNIRNTSNTSTSAQCGTTMKNSTASTEEPTLSCQFNSASSAPCLLQFNTVQVNNRSLIDSRHISQRAFFVLSDDADNSDFPEFASNLPFGSDDVEGKDRVDDEKQHQPHRDGLTSHESDQNIERRRPPHVRIIIPDENPNESE</sequence>
<keyword evidence="6" id="KW-1185">Reference proteome</keyword>
<evidence type="ECO:0000256" key="4">
    <source>
        <dbReference type="SAM" id="MobiDB-lite"/>
    </source>
</evidence>
<keyword evidence="2" id="KW-0406">Ion transport</keyword>
<reference evidence="6" key="2">
    <citation type="journal article" date="2016" name="Sci. Rep.">
        <title>Dictyocaulus viviparus genome, variome and transcriptome elucidate lungworm biology and support future intervention.</title>
        <authorList>
            <person name="McNulty S.N."/>
            <person name="Strube C."/>
            <person name="Rosa B.A."/>
            <person name="Martin J.C."/>
            <person name="Tyagi R."/>
            <person name="Choi Y.J."/>
            <person name="Wang Q."/>
            <person name="Hallsworth Pepin K."/>
            <person name="Zhang X."/>
            <person name="Ozersky P."/>
            <person name="Wilson R.K."/>
            <person name="Sternberg P.W."/>
            <person name="Gasser R.B."/>
            <person name="Mitreva M."/>
        </authorList>
    </citation>
    <scope>NUCLEOTIDE SEQUENCE [LARGE SCALE GENOMIC DNA]</scope>
    <source>
        <strain evidence="6">HannoverDv2000</strain>
    </source>
</reference>
<dbReference type="SUPFAM" id="SSF54631">
    <property type="entry name" value="CBS-domain pair"/>
    <property type="match status" value="1"/>
</dbReference>
<dbReference type="InterPro" id="IPR050970">
    <property type="entry name" value="Cl_channel_volt-gated"/>
</dbReference>
<organism evidence="5 6">
    <name type="scientific">Dictyocaulus viviparus</name>
    <name type="common">Bovine lungworm</name>
    <dbReference type="NCBI Taxonomy" id="29172"/>
    <lineage>
        <taxon>Eukaryota</taxon>
        <taxon>Metazoa</taxon>
        <taxon>Ecdysozoa</taxon>
        <taxon>Nematoda</taxon>
        <taxon>Chromadorea</taxon>
        <taxon>Rhabditida</taxon>
        <taxon>Rhabditina</taxon>
        <taxon>Rhabditomorpha</taxon>
        <taxon>Strongyloidea</taxon>
        <taxon>Metastrongylidae</taxon>
        <taxon>Dictyocaulus</taxon>
    </lineage>
</organism>
<dbReference type="PANTHER" id="PTHR45720">
    <property type="entry name" value="CHLORIDE CHANNEL PROTEIN 2"/>
    <property type="match status" value="1"/>
</dbReference>
<accession>A0A0D8XFI9</accession>
<dbReference type="GO" id="GO:0005886">
    <property type="term" value="C:plasma membrane"/>
    <property type="evidence" value="ECO:0007669"/>
    <property type="project" value="TreeGrafter"/>
</dbReference>
<reference evidence="5 6" key="1">
    <citation type="submission" date="2013-11" db="EMBL/GenBank/DDBJ databases">
        <title>Draft genome of the bovine lungworm Dictyocaulus viviparus.</title>
        <authorList>
            <person name="Mitreva M."/>
        </authorList>
    </citation>
    <scope>NUCLEOTIDE SEQUENCE [LARGE SCALE GENOMIC DNA]</scope>
    <source>
        <strain evidence="5 6">HannoverDv2000</strain>
    </source>
</reference>
<evidence type="ECO:0000256" key="3">
    <source>
        <dbReference type="ARBA" id="ARBA00023214"/>
    </source>
</evidence>
<evidence type="ECO:0000313" key="5">
    <source>
        <dbReference type="EMBL" id="KJH43420.1"/>
    </source>
</evidence>
<keyword evidence="1" id="KW-0813">Transport</keyword>
<proteinExistence type="predicted"/>
<evidence type="ECO:0000256" key="1">
    <source>
        <dbReference type="ARBA" id="ARBA00022448"/>
    </source>
</evidence>
<dbReference type="InterPro" id="IPR046342">
    <property type="entry name" value="CBS_dom_sf"/>
</dbReference>
<dbReference type="Gene3D" id="3.10.580.10">
    <property type="entry name" value="CBS-domain"/>
    <property type="match status" value="1"/>
</dbReference>
<feature type="compositionally biased region" description="Basic and acidic residues" evidence="4">
    <location>
        <begin position="204"/>
        <end position="235"/>
    </location>
</feature>
<dbReference type="GO" id="GO:0005247">
    <property type="term" value="F:voltage-gated chloride channel activity"/>
    <property type="evidence" value="ECO:0007669"/>
    <property type="project" value="TreeGrafter"/>
</dbReference>
<dbReference type="OrthoDB" id="4564at2759"/>
<gene>
    <name evidence="5" type="ORF">DICVIV_10561</name>
</gene>
<dbReference type="EMBL" id="KN716560">
    <property type="protein sequence ID" value="KJH43420.1"/>
    <property type="molecule type" value="Genomic_DNA"/>
</dbReference>
<dbReference type="PANTHER" id="PTHR45720:SF10">
    <property type="entry name" value="CHLORIDE CHANNEL PROTEIN 2"/>
    <property type="match status" value="1"/>
</dbReference>
<dbReference type="Proteomes" id="UP000053766">
    <property type="component" value="Unassembled WGS sequence"/>
</dbReference>
<evidence type="ECO:0008006" key="7">
    <source>
        <dbReference type="Google" id="ProtNLM"/>
    </source>
</evidence>
<protein>
    <recommendedName>
        <fullName evidence="7">CBS domain-containing protein</fullName>
    </recommendedName>
</protein>